<keyword evidence="2" id="KW-0732">Signal</keyword>
<evidence type="ECO:0000256" key="1">
    <source>
        <dbReference type="SAM" id="Phobius"/>
    </source>
</evidence>
<feature type="signal peptide" evidence="2">
    <location>
        <begin position="1"/>
        <end position="21"/>
    </location>
</feature>
<gene>
    <name evidence="3" type="ORF">TVY486_1113110</name>
</gene>
<accession>G0UDB6</accession>
<dbReference type="EMBL" id="HE573027">
    <property type="protein sequence ID" value="CCC53827.1"/>
    <property type="molecule type" value="Genomic_DNA"/>
</dbReference>
<dbReference type="PROSITE" id="PS51257">
    <property type="entry name" value="PROKAR_LIPOPROTEIN"/>
    <property type="match status" value="1"/>
</dbReference>
<keyword evidence="1" id="KW-1133">Transmembrane helix</keyword>
<dbReference type="VEuPathDB" id="TriTrypDB:TvY486_1113110"/>
<feature type="chain" id="PRO_5003410418" evidence="2">
    <location>
        <begin position="22"/>
        <end position="199"/>
    </location>
</feature>
<protein>
    <submittedName>
        <fullName evidence="3">Uncharacterized protein</fullName>
    </submittedName>
</protein>
<organism evidence="3">
    <name type="scientific">Trypanosoma vivax (strain Y486)</name>
    <dbReference type="NCBI Taxonomy" id="1055687"/>
    <lineage>
        <taxon>Eukaryota</taxon>
        <taxon>Discoba</taxon>
        <taxon>Euglenozoa</taxon>
        <taxon>Kinetoplastea</taxon>
        <taxon>Metakinetoplastina</taxon>
        <taxon>Trypanosomatida</taxon>
        <taxon>Trypanosomatidae</taxon>
        <taxon>Trypanosoma</taxon>
        <taxon>Duttonella</taxon>
    </lineage>
</organism>
<dbReference type="AlphaFoldDB" id="G0UDB6"/>
<feature type="transmembrane region" description="Helical" evidence="1">
    <location>
        <begin position="131"/>
        <end position="148"/>
    </location>
</feature>
<name>G0UDB6_TRYVY</name>
<evidence type="ECO:0000256" key="2">
    <source>
        <dbReference type="SAM" id="SignalP"/>
    </source>
</evidence>
<keyword evidence="1" id="KW-0472">Membrane</keyword>
<reference evidence="3" key="1">
    <citation type="journal article" date="2012" name="Proc. Natl. Acad. Sci. U.S.A.">
        <title>Antigenic diversity is generated by distinct evolutionary mechanisms in African trypanosome species.</title>
        <authorList>
            <person name="Jackson A.P."/>
            <person name="Berry A."/>
            <person name="Aslett M."/>
            <person name="Allison H.C."/>
            <person name="Burton P."/>
            <person name="Vavrova-Anderson J."/>
            <person name="Brown R."/>
            <person name="Browne H."/>
            <person name="Corton N."/>
            <person name="Hauser H."/>
            <person name="Gamble J."/>
            <person name="Gilderthorp R."/>
            <person name="Marcello L."/>
            <person name="McQuillan J."/>
            <person name="Otto T.D."/>
            <person name="Quail M.A."/>
            <person name="Sanders M.J."/>
            <person name="van Tonder A."/>
            <person name="Ginger M.L."/>
            <person name="Field M.C."/>
            <person name="Barry J.D."/>
            <person name="Hertz-Fowler C."/>
            <person name="Berriman M."/>
        </authorList>
    </citation>
    <scope>NUCLEOTIDE SEQUENCE</scope>
    <source>
        <strain evidence="3">Y486</strain>
    </source>
</reference>
<proteinExistence type="predicted"/>
<sequence>MRRHALLCASSIVSCLYRFMGTRQQCADAVEKQKEATDLLHGLYRRLRKEGEERQMLERAISVHSLETNIRVGLQLLRYHTKLVDISCKKRKLPPWRLLRRFSFALVRRYYAWRIFAIRLWLHSTAAISDALVYTLFLVVSFMLYQIYRACRIGVIRAEERYKTLAIPIVQTFEALEEAARRQKEARRREMEDDVVRQR</sequence>
<evidence type="ECO:0000313" key="3">
    <source>
        <dbReference type="EMBL" id="CCC53827.1"/>
    </source>
</evidence>
<keyword evidence="1" id="KW-0812">Transmembrane</keyword>